<dbReference type="EMBL" id="JAPWTK010000182">
    <property type="protein sequence ID" value="KAJ8946577.1"/>
    <property type="molecule type" value="Genomic_DNA"/>
</dbReference>
<keyword evidence="3" id="KW-0862">Zinc</keyword>
<gene>
    <name evidence="7" type="ORF">NQ318_008307</name>
</gene>
<keyword evidence="4 5" id="KW-0238">DNA-binding</keyword>
<keyword evidence="1" id="KW-0479">Metal-binding</keyword>
<evidence type="ECO:0000256" key="4">
    <source>
        <dbReference type="ARBA" id="ARBA00023125"/>
    </source>
</evidence>
<accession>A0AAV8Y542</accession>
<evidence type="ECO:0000256" key="2">
    <source>
        <dbReference type="ARBA" id="ARBA00022771"/>
    </source>
</evidence>
<evidence type="ECO:0000313" key="7">
    <source>
        <dbReference type="EMBL" id="KAJ8946577.1"/>
    </source>
</evidence>
<sequence length="484" mass="53580">MPLPISPKPLAVTSARFMQDLTPPKSGFPTTAVFSRHFHNDFDNFKAIMSDEASKCRSVPLSWSTLFRTIFSFTSPLDDFLFGDPVLPLSCLFSASRMRGLTRTCLLTMFSGAATPLSLLLLALPAIGPEGRAAPLGVDVLGVGAARGGPPARRGGRAGLAGEVLEPRVGLVLHQGGVAGYILTAREAVVRPQLLGAAQRAPPRRRVCWSGKIWHYLHLIDVERYEGVFNKENVDSFCNYLEVVIVKYNFTSVRNYNVDDIGLGIVQSFGLLKDNVKLSCFRKITFSTLGKSAFINENVSAIPVSILTGDGPRPADGPLDNVSGRHVHAIVPPPAGPPHELVHPLAGRSLNFPATRSNLLKENTQIYFKYYLVPFCTYTTIKKPNKIFIRLPLGRNRRIKWLKACRRDILHDISPNSNALHVCEDHFNLEEDMENYMRFKLMGGIKKIKPSVVPHIFDCQPGRKRTFAQFARIAALKILGILKK</sequence>
<dbReference type="GO" id="GO:0003677">
    <property type="term" value="F:DNA binding"/>
    <property type="evidence" value="ECO:0007669"/>
    <property type="project" value="UniProtKB-UniRule"/>
</dbReference>
<comment type="caution">
    <text evidence="7">The sequence shown here is derived from an EMBL/GenBank/DDBJ whole genome shotgun (WGS) entry which is preliminary data.</text>
</comment>
<evidence type="ECO:0000313" key="8">
    <source>
        <dbReference type="Proteomes" id="UP001162162"/>
    </source>
</evidence>
<keyword evidence="8" id="KW-1185">Reference proteome</keyword>
<evidence type="ECO:0000256" key="3">
    <source>
        <dbReference type="ARBA" id="ARBA00022833"/>
    </source>
</evidence>
<protein>
    <recommendedName>
        <fullName evidence="6">THAP-type domain-containing protein</fullName>
    </recommendedName>
</protein>
<dbReference type="AlphaFoldDB" id="A0AAV8Y542"/>
<dbReference type="Proteomes" id="UP001162162">
    <property type="component" value="Unassembled WGS sequence"/>
</dbReference>
<organism evidence="7 8">
    <name type="scientific">Aromia moschata</name>
    <dbReference type="NCBI Taxonomy" id="1265417"/>
    <lineage>
        <taxon>Eukaryota</taxon>
        <taxon>Metazoa</taxon>
        <taxon>Ecdysozoa</taxon>
        <taxon>Arthropoda</taxon>
        <taxon>Hexapoda</taxon>
        <taxon>Insecta</taxon>
        <taxon>Pterygota</taxon>
        <taxon>Neoptera</taxon>
        <taxon>Endopterygota</taxon>
        <taxon>Coleoptera</taxon>
        <taxon>Polyphaga</taxon>
        <taxon>Cucujiformia</taxon>
        <taxon>Chrysomeloidea</taxon>
        <taxon>Cerambycidae</taxon>
        <taxon>Cerambycinae</taxon>
        <taxon>Callichromatini</taxon>
        <taxon>Aromia</taxon>
    </lineage>
</organism>
<dbReference type="InterPro" id="IPR006612">
    <property type="entry name" value="THAP_Znf"/>
</dbReference>
<evidence type="ECO:0000256" key="1">
    <source>
        <dbReference type="ARBA" id="ARBA00022723"/>
    </source>
</evidence>
<dbReference type="SMART" id="SM00980">
    <property type="entry name" value="THAP"/>
    <property type="match status" value="1"/>
</dbReference>
<evidence type="ECO:0000259" key="6">
    <source>
        <dbReference type="PROSITE" id="PS50950"/>
    </source>
</evidence>
<dbReference type="GO" id="GO:0008270">
    <property type="term" value="F:zinc ion binding"/>
    <property type="evidence" value="ECO:0007669"/>
    <property type="project" value="UniProtKB-KW"/>
</dbReference>
<feature type="domain" description="THAP-type" evidence="6">
    <location>
        <begin position="367"/>
        <end position="457"/>
    </location>
</feature>
<dbReference type="PROSITE" id="PS50950">
    <property type="entry name" value="ZF_THAP"/>
    <property type="match status" value="1"/>
</dbReference>
<keyword evidence="2 5" id="KW-0863">Zinc-finger</keyword>
<dbReference type="SUPFAM" id="SSF57716">
    <property type="entry name" value="Glucocorticoid receptor-like (DNA-binding domain)"/>
    <property type="match status" value="1"/>
</dbReference>
<proteinExistence type="predicted"/>
<name>A0AAV8Y542_9CUCU</name>
<dbReference type="Pfam" id="PF05485">
    <property type="entry name" value="THAP"/>
    <property type="match status" value="1"/>
</dbReference>
<reference evidence="7" key="1">
    <citation type="journal article" date="2023" name="Insect Mol. Biol.">
        <title>Genome sequencing provides insights into the evolution of gene families encoding plant cell wall-degrading enzymes in longhorned beetles.</title>
        <authorList>
            <person name="Shin N.R."/>
            <person name="Okamura Y."/>
            <person name="Kirsch R."/>
            <person name="Pauchet Y."/>
        </authorList>
    </citation>
    <scope>NUCLEOTIDE SEQUENCE</scope>
    <source>
        <strain evidence="7">AMC_N1</strain>
    </source>
</reference>
<evidence type="ECO:0000256" key="5">
    <source>
        <dbReference type="PROSITE-ProRule" id="PRU00309"/>
    </source>
</evidence>